<dbReference type="RefSeq" id="WP_068440185.1">
    <property type="nucleotide sequence ID" value="NZ_CP013862.1"/>
</dbReference>
<dbReference type="OrthoDB" id="2691390at2"/>
<dbReference type="STRING" id="1472767.AOX59_00345"/>
<dbReference type="KEGG" id="lao:AOX59_00345"/>
<evidence type="ECO:0008006" key="5">
    <source>
        <dbReference type="Google" id="ProtNLM"/>
    </source>
</evidence>
<dbReference type="EMBL" id="CP013862">
    <property type="protein sequence ID" value="ALX47182.1"/>
    <property type="molecule type" value="Genomic_DNA"/>
</dbReference>
<name>A0A0U4FES8_9BACI</name>
<feature type="chain" id="PRO_5006849094" description="Sporulation protein" evidence="2">
    <location>
        <begin position="27"/>
        <end position="191"/>
    </location>
</feature>
<dbReference type="InterPro" id="IPR019076">
    <property type="entry name" value="Spore_lipoprot_YhcN/YlaJ-like"/>
</dbReference>
<protein>
    <recommendedName>
        <fullName evidence="5">Sporulation protein</fullName>
    </recommendedName>
</protein>
<evidence type="ECO:0000256" key="2">
    <source>
        <dbReference type="SAM" id="SignalP"/>
    </source>
</evidence>
<gene>
    <name evidence="3" type="ORF">AOX59_00345</name>
</gene>
<dbReference type="PROSITE" id="PS51257">
    <property type="entry name" value="PROKAR_LIPOPROTEIN"/>
    <property type="match status" value="1"/>
</dbReference>
<keyword evidence="2" id="KW-0732">Signal</keyword>
<proteinExistence type="predicted"/>
<feature type="signal peptide" evidence="2">
    <location>
        <begin position="1"/>
        <end position="26"/>
    </location>
</feature>
<reference evidence="3 4" key="1">
    <citation type="submission" date="2016-01" db="EMBL/GenBank/DDBJ databases">
        <title>Complete genome sequence of strain Lentibacillus amyloliquefaciens LAM0015T isolated from saline sediment.</title>
        <authorList>
            <person name="Wang J.-L."/>
            <person name="He M.-X."/>
        </authorList>
    </citation>
    <scope>NUCLEOTIDE SEQUENCE [LARGE SCALE GENOMIC DNA]</scope>
    <source>
        <strain evidence="3 4">LAM0015</strain>
    </source>
</reference>
<evidence type="ECO:0000256" key="1">
    <source>
        <dbReference type="SAM" id="MobiDB-lite"/>
    </source>
</evidence>
<evidence type="ECO:0000313" key="3">
    <source>
        <dbReference type="EMBL" id="ALX47182.1"/>
    </source>
</evidence>
<dbReference type="Proteomes" id="UP000050331">
    <property type="component" value="Chromosome"/>
</dbReference>
<feature type="region of interest" description="Disordered" evidence="1">
    <location>
        <begin position="41"/>
        <end position="61"/>
    </location>
</feature>
<evidence type="ECO:0000313" key="4">
    <source>
        <dbReference type="Proteomes" id="UP000050331"/>
    </source>
</evidence>
<dbReference type="AlphaFoldDB" id="A0A0U4FES8"/>
<keyword evidence="4" id="KW-1185">Reference proteome</keyword>
<dbReference type="Pfam" id="PF09580">
    <property type="entry name" value="Spore_YhcN_YlaJ"/>
    <property type="match status" value="1"/>
</dbReference>
<accession>A0A0U4FES8</accession>
<organism evidence="3 4">
    <name type="scientific">Lentibacillus amyloliquefaciens</name>
    <dbReference type="NCBI Taxonomy" id="1472767"/>
    <lineage>
        <taxon>Bacteria</taxon>
        <taxon>Bacillati</taxon>
        <taxon>Bacillota</taxon>
        <taxon>Bacilli</taxon>
        <taxon>Bacillales</taxon>
        <taxon>Bacillaceae</taxon>
        <taxon>Lentibacillus</taxon>
    </lineage>
</organism>
<sequence>MNRQLIFPFLLLTAIILAGCGGTDNAADDERNQAEERNQIVEELDPEQETTPSNPSGDDKLGYVRYTKEQIENETEEQHNVTIDRTNLANMITRIILRNDGFNEAATLVTDDKALIAYDLDELDAARAADMAKKTAVSILPGYFDVYVSDNETLIHDIQSLHNSSVQDNDYDNTINQIIKEMKKSPQGMEE</sequence>